<gene>
    <name evidence="1" type="ORF">Amon02_000898600</name>
</gene>
<comment type="caution">
    <text evidence="1">The sequence shown here is derived from an EMBL/GenBank/DDBJ whole genome shotgun (WGS) entry which is preliminary data.</text>
</comment>
<reference evidence="1" key="1">
    <citation type="submission" date="2023-04" db="EMBL/GenBank/DDBJ databases">
        <title>Ambrosiozyma monospora NBRC 10751.</title>
        <authorList>
            <person name="Ichikawa N."/>
            <person name="Sato H."/>
            <person name="Tonouchi N."/>
        </authorList>
    </citation>
    <scope>NUCLEOTIDE SEQUENCE</scope>
    <source>
        <strain evidence="1">NBRC 10751</strain>
    </source>
</reference>
<dbReference type="Proteomes" id="UP001165064">
    <property type="component" value="Unassembled WGS sequence"/>
</dbReference>
<protein>
    <submittedName>
        <fullName evidence="1">Unnamed protein product</fullName>
    </submittedName>
</protein>
<evidence type="ECO:0000313" key="2">
    <source>
        <dbReference type="Proteomes" id="UP001165064"/>
    </source>
</evidence>
<dbReference type="EMBL" id="BSXS01008214">
    <property type="protein sequence ID" value="GME91827.1"/>
    <property type="molecule type" value="Genomic_DNA"/>
</dbReference>
<organism evidence="1 2">
    <name type="scientific">Ambrosiozyma monospora</name>
    <name type="common">Yeast</name>
    <name type="synonym">Endomycopsis monosporus</name>
    <dbReference type="NCBI Taxonomy" id="43982"/>
    <lineage>
        <taxon>Eukaryota</taxon>
        <taxon>Fungi</taxon>
        <taxon>Dikarya</taxon>
        <taxon>Ascomycota</taxon>
        <taxon>Saccharomycotina</taxon>
        <taxon>Pichiomycetes</taxon>
        <taxon>Pichiales</taxon>
        <taxon>Pichiaceae</taxon>
        <taxon>Ambrosiozyma</taxon>
    </lineage>
</organism>
<sequence>MKFDEMGCLHFVDRMGDTYRWKSENVPTSEVSNEILRIDEIEQCIVVGAKIENHEGRCGYAILQTMNGNQEKLPDKLAILDKVADQVFNHLPHYARPCFIRFDTIKLNENHKISTKAFRNPTLPLGKTGKWEVFYLDNKTKSYKVLDESTYENIVEGRIRI</sequence>
<evidence type="ECO:0000313" key="1">
    <source>
        <dbReference type="EMBL" id="GME91827.1"/>
    </source>
</evidence>
<name>A0ACB5TNX5_AMBMO</name>
<accession>A0ACB5TNX5</accession>
<keyword evidence="2" id="KW-1185">Reference proteome</keyword>
<proteinExistence type="predicted"/>